<evidence type="ECO:0000256" key="1">
    <source>
        <dbReference type="ARBA" id="ARBA00005234"/>
    </source>
</evidence>
<dbReference type="Proteomes" id="UP001604336">
    <property type="component" value="Unassembled WGS sequence"/>
</dbReference>
<dbReference type="InterPro" id="IPR003653">
    <property type="entry name" value="Peptidase_C48_C"/>
</dbReference>
<evidence type="ECO:0000313" key="5">
    <source>
        <dbReference type="EMBL" id="KAL2486209.1"/>
    </source>
</evidence>
<keyword evidence="3" id="KW-0378">Hydrolase</keyword>
<dbReference type="GO" id="GO:0008233">
    <property type="term" value="F:peptidase activity"/>
    <property type="evidence" value="ECO:0007669"/>
    <property type="project" value="UniProtKB-KW"/>
</dbReference>
<evidence type="ECO:0000256" key="2">
    <source>
        <dbReference type="ARBA" id="ARBA00022670"/>
    </source>
</evidence>
<comment type="caution">
    <text evidence="5">The sequence shown here is derived from an EMBL/GenBank/DDBJ whole genome shotgun (WGS) entry which is preliminary data.</text>
</comment>
<keyword evidence="2 5" id="KW-0645">Protease</keyword>
<protein>
    <submittedName>
        <fullName evidence="5">Ulp1 protease family</fullName>
    </submittedName>
</protein>
<sequence>MKNVTSGEIDVPSFDLGIDSQPNANSLILDDGLVLTEDDIKLFDDVVFSKAIIPIPFDIGDVKTPEQHKRVTRPAACLQSPFFKSFNSQSSGSNKVGHAKFEYKFCMDNLAILDIEVFDSWYNRGLRPGNKVKKFHKDDLPIVPSMDLRPVNIDSKMWWYTLKQVATPLADQHIDAIFYFLRMGMKLSRSNETRSTTTDCYFDYKVRLLFDILTKHNNQFPKKNLLLLYINGQRLQFNTNWGEVENVFIPIFMEKRAHWILGHFDIVNWHLDIYNSACKMIKDFAVMDAIQPLLNIIPHLLRQSNVLKFEAPDSHLSSRLCKGTPQQTNGLVDDCGIFILKYAEYINQKKISTMPNPLDTKLARHNMAVQLYKYAIEKPDIQ</sequence>
<name>A0ABD1RDT4_9LAMI</name>
<evidence type="ECO:0000259" key="4">
    <source>
        <dbReference type="PROSITE" id="PS50600"/>
    </source>
</evidence>
<comment type="similarity">
    <text evidence="1">Belongs to the peptidase C48 family.</text>
</comment>
<dbReference type="Gene3D" id="3.40.395.10">
    <property type="entry name" value="Adenoviral Proteinase, Chain A"/>
    <property type="match status" value="1"/>
</dbReference>
<dbReference type="PANTHER" id="PTHR31470">
    <property type="entry name" value="CYSTEINE PROTEINASES SUPERFAMILY PROTEIN-RELATED-RELATED"/>
    <property type="match status" value="1"/>
</dbReference>
<reference evidence="6" key="1">
    <citation type="submission" date="2024-07" db="EMBL/GenBank/DDBJ databases">
        <title>Two chromosome-level genome assemblies of Korean endemic species Abeliophyllum distichum and Forsythia ovata (Oleaceae).</title>
        <authorList>
            <person name="Jang H."/>
        </authorList>
    </citation>
    <scope>NUCLEOTIDE SEQUENCE [LARGE SCALE GENOMIC DNA]</scope>
</reference>
<dbReference type="PROSITE" id="PS50600">
    <property type="entry name" value="ULP_PROTEASE"/>
    <property type="match status" value="1"/>
</dbReference>
<proteinExistence type="inferred from homology"/>
<evidence type="ECO:0000313" key="6">
    <source>
        <dbReference type="Proteomes" id="UP001604336"/>
    </source>
</evidence>
<gene>
    <name evidence="5" type="ORF">Adt_30965</name>
</gene>
<evidence type="ECO:0000256" key="3">
    <source>
        <dbReference type="ARBA" id="ARBA00022801"/>
    </source>
</evidence>
<dbReference type="SUPFAM" id="SSF54001">
    <property type="entry name" value="Cysteine proteinases"/>
    <property type="match status" value="1"/>
</dbReference>
<keyword evidence="6" id="KW-1185">Reference proteome</keyword>
<dbReference type="Pfam" id="PF02902">
    <property type="entry name" value="Peptidase_C48"/>
    <property type="match status" value="1"/>
</dbReference>
<organism evidence="5 6">
    <name type="scientific">Abeliophyllum distichum</name>
    <dbReference type="NCBI Taxonomy" id="126358"/>
    <lineage>
        <taxon>Eukaryota</taxon>
        <taxon>Viridiplantae</taxon>
        <taxon>Streptophyta</taxon>
        <taxon>Embryophyta</taxon>
        <taxon>Tracheophyta</taxon>
        <taxon>Spermatophyta</taxon>
        <taxon>Magnoliopsida</taxon>
        <taxon>eudicotyledons</taxon>
        <taxon>Gunneridae</taxon>
        <taxon>Pentapetalae</taxon>
        <taxon>asterids</taxon>
        <taxon>lamiids</taxon>
        <taxon>Lamiales</taxon>
        <taxon>Oleaceae</taxon>
        <taxon>Forsythieae</taxon>
        <taxon>Abeliophyllum</taxon>
    </lineage>
</organism>
<dbReference type="PANTHER" id="PTHR31470:SF53">
    <property type="entry name" value="CYSTEINE PROTEINASES SUPERFAMILY PROTEIN-RELATED"/>
    <property type="match status" value="1"/>
</dbReference>
<feature type="domain" description="Ubiquitin-like protease family profile" evidence="4">
    <location>
        <begin position="141"/>
        <end position="346"/>
    </location>
</feature>
<dbReference type="EMBL" id="JBFOLK010000009">
    <property type="protein sequence ID" value="KAL2486209.1"/>
    <property type="molecule type" value="Genomic_DNA"/>
</dbReference>
<dbReference type="InterPro" id="IPR038765">
    <property type="entry name" value="Papain-like_cys_pep_sf"/>
</dbReference>
<accession>A0ABD1RDT4</accession>
<dbReference type="GO" id="GO:0006508">
    <property type="term" value="P:proteolysis"/>
    <property type="evidence" value="ECO:0007669"/>
    <property type="project" value="UniProtKB-KW"/>
</dbReference>
<dbReference type="AlphaFoldDB" id="A0ABD1RDT4"/>